<sequence>MRAGETQRTRDGYEYSPVRLLPGNVERLVRTAKLVTMHGVCLPNLSHSLVLNAGYKASCLIEGYSVTLALSLWNAALFE</sequence>
<name>A0AAE0ZWF3_9GAST</name>
<protein>
    <submittedName>
        <fullName evidence="1">Uncharacterized protein</fullName>
    </submittedName>
</protein>
<reference evidence="1" key="1">
    <citation type="journal article" date="2023" name="G3 (Bethesda)">
        <title>A reference genome for the long-term kleptoplast-retaining sea slug Elysia crispata morphotype clarki.</title>
        <authorList>
            <person name="Eastman K.E."/>
            <person name="Pendleton A.L."/>
            <person name="Shaikh M.A."/>
            <person name="Suttiyut T."/>
            <person name="Ogas R."/>
            <person name="Tomko P."/>
            <person name="Gavelis G."/>
            <person name="Widhalm J.R."/>
            <person name="Wisecaver J.H."/>
        </authorList>
    </citation>
    <scope>NUCLEOTIDE SEQUENCE</scope>
    <source>
        <strain evidence="1">ECLA1</strain>
    </source>
</reference>
<accession>A0AAE0ZWF3</accession>
<evidence type="ECO:0000313" key="2">
    <source>
        <dbReference type="Proteomes" id="UP001283361"/>
    </source>
</evidence>
<evidence type="ECO:0000313" key="1">
    <source>
        <dbReference type="EMBL" id="KAK3776665.1"/>
    </source>
</evidence>
<dbReference type="Proteomes" id="UP001283361">
    <property type="component" value="Unassembled WGS sequence"/>
</dbReference>
<keyword evidence="2" id="KW-1185">Reference proteome</keyword>
<dbReference type="EMBL" id="JAWDGP010003191">
    <property type="protein sequence ID" value="KAK3776665.1"/>
    <property type="molecule type" value="Genomic_DNA"/>
</dbReference>
<dbReference type="AlphaFoldDB" id="A0AAE0ZWF3"/>
<comment type="caution">
    <text evidence="1">The sequence shown here is derived from an EMBL/GenBank/DDBJ whole genome shotgun (WGS) entry which is preliminary data.</text>
</comment>
<gene>
    <name evidence="1" type="ORF">RRG08_014986</name>
</gene>
<proteinExistence type="predicted"/>
<organism evidence="1 2">
    <name type="scientific">Elysia crispata</name>
    <name type="common">lettuce slug</name>
    <dbReference type="NCBI Taxonomy" id="231223"/>
    <lineage>
        <taxon>Eukaryota</taxon>
        <taxon>Metazoa</taxon>
        <taxon>Spiralia</taxon>
        <taxon>Lophotrochozoa</taxon>
        <taxon>Mollusca</taxon>
        <taxon>Gastropoda</taxon>
        <taxon>Heterobranchia</taxon>
        <taxon>Euthyneura</taxon>
        <taxon>Panpulmonata</taxon>
        <taxon>Sacoglossa</taxon>
        <taxon>Placobranchoidea</taxon>
        <taxon>Plakobranchidae</taxon>
        <taxon>Elysia</taxon>
    </lineage>
</organism>